<dbReference type="GO" id="GO:0016491">
    <property type="term" value="F:oxidoreductase activity"/>
    <property type="evidence" value="ECO:0007669"/>
    <property type="project" value="UniProtKB-KW"/>
</dbReference>
<reference evidence="2 3" key="1">
    <citation type="submission" date="2024-10" db="EMBL/GenBank/DDBJ databases">
        <title>The Natural Products Discovery Center: Release of the First 8490 Sequenced Strains for Exploring Actinobacteria Biosynthetic Diversity.</title>
        <authorList>
            <person name="Kalkreuter E."/>
            <person name="Kautsar S.A."/>
            <person name="Yang D."/>
            <person name="Bader C.D."/>
            <person name="Teijaro C.N."/>
            <person name="Fluegel L."/>
            <person name="Davis C.M."/>
            <person name="Simpson J.R."/>
            <person name="Lauterbach L."/>
            <person name="Steele A.D."/>
            <person name="Gui C."/>
            <person name="Meng S."/>
            <person name="Li G."/>
            <person name="Viehrig K."/>
            <person name="Ye F."/>
            <person name="Su P."/>
            <person name="Kiefer A.F."/>
            <person name="Nichols A."/>
            <person name="Cepeda A.J."/>
            <person name="Yan W."/>
            <person name="Fan B."/>
            <person name="Jiang Y."/>
            <person name="Adhikari A."/>
            <person name="Zheng C.-J."/>
            <person name="Schuster L."/>
            <person name="Cowan T.M."/>
            <person name="Smanski M.J."/>
            <person name="Chevrette M.G."/>
            <person name="De Carvalho L.P.S."/>
            <person name="Shen B."/>
        </authorList>
    </citation>
    <scope>NUCLEOTIDE SEQUENCE [LARGE SCALE GENOMIC DNA]</scope>
    <source>
        <strain evidence="2 3">NPDC049639</strain>
    </source>
</reference>
<gene>
    <name evidence="2" type="ORF">ACIB24_17380</name>
</gene>
<feature type="domain" description="FAD dependent oxidoreductase" evidence="1">
    <location>
        <begin position="43"/>
        <end position="397"/>
    </location>
</feature>
<comment type="caution">
    <text evidence="2">The sequence shown here is derived from an EMBL/GenBank/DDBJ whole genome shotgun (WGS) entry which is preliminary data.</text>
</comment>
<dbReference type="InterPro" id="IPR006076">
    <property type="entry name" value="FAD-dep_OxRdtase"/>
</dbReference>
<dbReference type="Gene3D" id="3.50.50.60">
    <property type="entry name" value="FAD/NAD(P)-binding domain"/>
    <property type="match status" value="1"/>
</dbReference>
<keyword evidence="3" id="KW-1185">Reference proteome</keyword>
<organism evidence="2 3">
    <name type="scientific">Spongisporangium articulatum</name>
    <dbReference type="NCBI Taxonomy" id="3362603"/>
    <lineage>
        <taxon>Bacteria</taxon>
        <taxon>Bacillati</taxon>
        <taxon>Actinomycetota</taxon>
        <taxon>Actinomycetes</taxon>
        <taxon>Kineosporiales</taxon>
        <taxon>Kineosporiaceae</taxon>
        <taxon>Spongisporangium</taxon>
    </lineage>
</organism>
<dbReference type="SUPFAM" id="SSF51905">
    <property type="entry name" value="FAD/NAD(P)-binding domain"/>
    <property type="match status" value="1"/>
</dbReference>
<accession>A0ABW8AR29</accession>
<dbReference type="PANTHER" id="PTHR13847:SF281">
    <property type="entry name" value="FAD DEPENDENT OXIDOREDUCTASE DOMAIN-CONTAINING PROTEIN"/>
    <property type="match status" value="1"/>
</dbReference>
<dbReference type="Proteomes" id="UP001612915">
    <property type="component" value="Unassembled WGS sequence"/>
</dbReference>
<dbReference type="RefSeq" id="WP_398282961.1">
    <property type="nucleotide sequence ID" value="NZ_JBITLV010000006.1"/>
</dbReference>
<dbReference type="Gene3D" id="3.30.9.10">
    <property type="entry name" value="D-Amino Acid Oxidase, subunit A, domain 2"/>
    <property type="match status" value="1"/>
</dbReference>
<evidence type="ECO:0000313" key="2">
    <source>
        <dbReference type="EMBL" id="MFI7588839.1"/>
    </source>
</evidence>
<keyword evidence="2" id="KW-0560">Oxidoreductase</keyword>
<protein>
    <submittedName>
        <fullName evidence="2">NAD(P)/FAD-dependent oxidoreductase</fullName>
        <ecNumber evidence="2">1.-.-.-</ecNumber>
    </submittedName>
</protein>
<dbReference type="EC" id="1.-.-.-" evidence="2"/>
<dbReference type="EMBL" id="JBITLV010000006">
    <property type="protein sequence ID" value="MFI7588839.1"/>
    <property type="molecule type" value="Genomic_DNA"/>
</dbReference>
<proteinExistence type="predicted"/>
<dbReference type="PANTHER" id="PTHR13847">
    <property type="entry name" value="SARCOSINE DEHYDROGENASE-RELATED"/>
    <property type="match status" value="1"/>
</dbReference>
<evidence type="ECO:0000259" key="1">
    <source>
        <dbReference type="Pfam" id="PF01266"/>
    </source>
</evidence>
<dbReference type="Pfam" id="PF01266">
    <property type="entry name" value="DAO"/>
    <property type="match status" value="1"/>
</dbReference>
<sequence length="461" mass="50340">MSSGPELDELDRRVDDAAPVPLWLDSAARPAPRPGLRGLLDADLVVVGGGFTGLWTALQAVEREPGRSVVLLEAGRLADAATGRNGGFCEASLTHGETNGRDRWPDEFDTLTRLGEENLRGIAATIEKYGIDCDFELSGALSVATRPHEVADLEPGEPGFLDADAVRRRLASPTYLAGRMQPDPCALVDPARLAWGLAAAAESLGVRVVEGTPVTSLRPARGGVDVETVTGVVHARVVALATNAYRPLLRRLRFHTVPVYDYVLATEPLTAEQLSALGWEGRPGVSDSGNQFHYYRLTADDRIVFGGYDAIYHYGRSLGPQHEDRRETFRVLARHFDETFPQLTGVRFTHRWGGAIDTCTRFCAFFGTARRGRVAYALGFTGLGVGASRFAGDVMLDLLAGADTERTRLRMVRRRPVPFPPEPLAWIGIRITTRSLARADATGRRNLWLRVLDRLGLGFDS</sequence>
<evidence type="ECO:0000313" key="3">
    <source>
        <dbReference type="Proteomes" id="UP001612915"/>
    </source>
</evidence>
<name>A0ABW8AR29_9ACTN</name>
<dbReference type="InterPro" id="IPR036188">
    <property type="entry name" value="FAD/NAD-bd_sf"/>
</dbReference>